<feature type="compositionally biased region" description="Gly residues" evidence="8">
    <location>
        <begin position="861"/>
        <end position="870"/>
    </location>
</feature>
<keyword evidence="5" id="KW-0677">Repeat</keyword>
<accession>A0A673YM49</accession>
<dbReference type="FunFam" id="2.60.120.200:FF:000085">
    <property type="entry name" value="collagen alpha-1(XXVII) chain isoform X1"/>
    <property type="match status" value="1"/>
</dbReference>
<name>A0A673YM49_SALTR</name>
<dbReference type="Ensembl" id="ENSSTUT00000037354.1">
    <property type="protein sequence ID" value="ENSSTUP00000035736.1"/>
    <property type="gene ID" value="ENSSTUG00000015254.1"/>
</dbReference>
<feature type="compositionally biased region" description="Polar residues" evidence="8">
    <location>
        <begin position="440"/>
        <end position="449"/>
    </location>
</feature>
<evidence type="ECO:0000256" key="2">
    <source>
        <dbReference type="ARBA" id="ARBA00022525"/>
    </source>
</evidence>
<dbReference type="PANTHER" id="PTHR24023">
    <property type="entry name" value="COLLAGEN ALPHA"/>
    <property type="match status" value="1"/>
</dbReference>
<feature type="compositionally biased region" description="Gly residues" evidence="8">
    <location>
        <begin position="672"/>
        <end position="684"/>
    </location>
</feature>
<proteinExistence type="predicted"/>
<evidence type="ECO:0000256" key="8">
    <source>
        <dbReference type="SAM" id="MobiDB-lite"/>
    </source>
</evidence>
<feature type="compositionally biased region" description="Low complexity" evidence="8">
    <location>
        <begin position="640"/>
        <end position="658"/>
    </location>
</feature>
<feature type="compositionally biased region" description="Polar residues" evidence="8">
    <location>
        <begin position="415"/>
        <end position="431"/>
    </location>
</feature>
<evidence type="ECO:0000256" key="7">
    <source>
        <dbReference type="ARBA" id="ARBA00023180"/>
    </source>
</evidence>
<dbReference type="Gene3D" id="2.60.120.200">
    <property type="match status" value="1"/>
</dbReference>
<feature type="compositionally biased region" description="Low complexity" evidence="8">
    <location>
        <begin position="511"/>
        <end position="529"/>
    </location>
</feature>
<dbReference type="GO" id="GO:0030198">
    <property type="term" value="P:extracellular matrix organization"/>
    <property type="evidence" value="ECO:0007669"/>
    <property type="project" value="TreeGrafter"/>
</dbReference>
<feature type="compositionally biased region" description="Pro residues" evidence="8">
    <location>
        <begin position="494"/>
        <end position="509"/>
    </location>
</feature>
<dbReference type="InterPro" id="IPR048287">
    <property type="entry name" value="TSPN-like_N"/>
</dbReference>
<evidence type="ECO:0000256" key="3">
    <source>
        <dbReference type="ARBA" id="ARBA00022530"/>
    </source>
</evidence>
<dbReference type="SUPFAM" id="SSF49899">
    <property type="entry name" value="Concanavalin A-like lectins/glucanases"/>
    <property type="match status" value="1"/>
</dbReference>
<feature type="compositionally biased region" description="Low complexity" evidence="8">
    <location>
        <begin position="571"/>
        <end position="593"/>
    </location>
</feature>
<feature type="compositionally biased region" description="Pro residues" evidence="8">
    <location>
        <begin position="764"/>
        <end position="773"/>
    </location>
</feature>
<evidence type="ECO:0000259" key="10">
    <source>
        <dbReference type="SMART" id="SM00210"/>
    </source>
</evidence>
<dbReference type="GO" id="GO:0030020">
    <property type="term" value="F:extracellular matrix structural constituent conferring tensile strength"/>
    <property type="evidence" value="ECO:0007669"/>
    <property type="project" value="TreeGrafter"/>
</dbReference>
<evidence type="ECO:0000256" key="6">
    <source>
        <dbReference type="ARBA" id="ARBA00023119"/>
    </source>
</evidence>
<feature type="chain" id="PRO_5025381127" description="Thrombospondin-like N-terminal domain-containing protein" evidence="9">
    <location>
        <begin position="34"/>
        <end position="910"/>
    </location>
</feature>
<dbReference type="AlphaFoldDB" id="A0A673YM49"/>
<evidence type="ECO:0000313" key="12">
    <source>
        <dbReference type="Proteomes" id="UP000472277"/>
    </source>
</evidence>
<dbReference type="InterPro" id="IPR050149">
    <property type="entry name" value="Collagen_superfamily"/>
</dbReference>
<feature type="compositionally biased region" description="Gly residues" evidence="8">
    <location>
        <begin position="846"/>
        <end position="855"/>
    </location>
</feature>
<evidence type="ECO:0000256" key="9">
    <source>
        <dbReference type="SAM" id="SignalP"/>
    </source>
</evidence>
<evidence type="ECO:0000256" key="4">
    <source>
        <dbReference type="ARBA" id="ARBA00022729"/>
    </source>
</evidence>
<keyword evidence="4 9" id="KW-0732">Signal</keyword>
<feature type="compositionally biased region" description="Polar residues" evidence="8">
    <location>
        <begin position="281"/>
        <end position="300"/>
    </location>
</feature>
<dbReference type="OMA" id="XGPEGDA"/>
<feature type="compositionally biased region" description="Low complexity" evidence="8">
    <location>
        <begin position="481"/>
        <end position="493"/>
    </location>
</feature>
<dbReference type="PANTHER" id="PTHR24023:SF918">
    <property type="entry name" value="COLLAGEN ALPHA-1(IX) CHAIN"/>
    <property type="match status" value="1"/>
</dbReference>
<keyword evidence="2" id="KW-0964">Secreted</keyword>
<protein>
    <recommendedName>
        <fullName evidence="10">Thrombospondin-like N-terminal domain-containing protein</fullName>
    </recommendedName>
</protein>
<dbReference type="SMART" id="SM00210">
    <property type="entry name" value="TSPN"/>
    <property type="match status" value="1"/>
</dbReference>
<evidence type="ECO:0000313" key="11">
    <source>
        <dbReference type="Ensembl" id="ENSSTUP00000035736.1"/>
    </source>
</evidence>
<dbReference type="InParanoid" id="A0A673YM49"/>
<dbReference type="InterPro" id="IPR013320">
    <property type="entry name" value="ConA-like_dom_sf"/>
</dbReference>
<dbReference type="InterPro" id="IPR008160">
    <property type="entry name" value="Collagen"/>
</dbReference>
<feature type="region of interest" description="Disordered" evidence="8">
    <location>
        <begin position="281"/>
        <end position="303"/>
    </location>
</feature>
<keyword evidence="3" id="KW-0272">Extracellular matrix</keyword>
<feature type="domain" description="Thrombospondin-like N-terminal" evidence="10">
    <location>
        <begin position="41"/>
        <end position="224"/>
    </location>
</feature>
<evidence type="ECO:0000256" key="1">
    <source>
        <dbReference type="ARBA" id="ARBA00004498"/>
    </source>
</evidence>
<feature type="compositionally biased region" description="Acidic residues" evidence="8">
    <location>
        <begin position="455"/>
        <end position="466"/>
    </location>
</feature>
<dbReference type="Proteomes" id="UP000472277">
    <property type="component" value="Chromosome 4"/>
</dbReference>
<keyword evidence="12" id="KW-1185">Reference proteome</keyword>
<reference evidence="11" key="2">
    <citation type="submission" date="2025-09" db="UniProtKB">
        <authorList>
            <consortium name="Ensembl"/>
        </authorList>
    </citation>
    <scope>IDENTIFICATION</scope>
</reference>
<feature type="compositionally biased region" description="Low complexity" evidence="8">
    <location>
        <begin position="356"/>
        <end position="379"/>
    </location>
</feature>
<dbReference type="GO" id="GO:0005594">
    <property type="term" value="C:collagen type IX trimer"/>
    <property type="evidence" value="ECO:0007669"/>
    <property type="project" value="TreeGrafter"/>
</dbReference>
<sequence length="910" mass="93456">MHLGAQRTRSGHVSPTAITRTLLLLLSICTLSAEEDYRAQGVDILHQLGLTGSRETLSSGISSPSPPSSPPRAGILLSLDAHIEAPTGSLFPPELSEEFSVVVSLSSWRANNAFLFSVRDSRNKLQFGIQLLPGKVVVYTAEKTSVYFTYDVHDGRQHSFSVGVRPRSVSFHADCGAVQQREQTLTRSQTLGSGSGGLLTLGRMNSKAAQFQGLICQLDIYPLAQAAARYCDYLKRQCRLADTFRWPPGSDMEVSSSLAFSPIPLSLESQMVVPPLLAVDSHTQQTSTPAGSAPTPSLEGSGTMYLSPLEQLHLGVRIQTQSSLLEHLNSIHTPVTAGHNSLSSGTLSGLEALGITRRSTTPSSRSSPARRSTRQSPQSENDMEERSPRRPQRFTTDTPGINSPIKQTHLKDGQRNSSSSRPWDSNTQLQPTDHLLDTQFRPNGTTLYRENQVETSEEHDQEEAYDVDMGGYDYGYEDPDYFYGDYDGAFPGPKGEPGPPGPPGPPGLPGPAGKRGARGPTGPHGNPGLPGLPGPKGSKGDPGLSPGQAPPGDKGDRGPQGLPGPDGFAGPTGPKGYPGPQGQPGEQGIPGLPGVTGDAGYPGRQGLAGPEGNPGPKGVRGFIGPPGIAGSAGQEGERGIPGPVGKTGPKGKQGVVGDVGERGPPGPDGDEGPVGGTGMGGFPGLRGDPGPEGQRGLTGIVGTMGLTGNAGLPGLKGDKGEPGLRGEPGKIGYQGDKGAAGLPGPPGLLGKTGPPGKMGDIGPQGPPGPPGPEGFPGDIGVPGPNGPPGPKGLQGARGPQRPPGPKGIEGDEGPLGLPGGPGPPGRPGRKGYIGEPGPEGLKGETGELGGLGKNGPQGYPGLPGGPGAFGLQGPLGPQGQRGTPGVPGSKGRRVRELCFCRHPLCYPPLF</sequence>
<keyword evidence="7" id="KW-0325">Glycoprotein</keyword>
<feature type="region of interest" description="Disordered" evidence="8">
    <location>
        <begin position="355"/>
        <end position="891"/>
    </location>
</feature>
<comment type="subcellular location">
    <subcellularLocation>
        <location evidence="1">Secreted</location>
        <location evidence="1">Extracellular space</location>
        <location evidence="1">Extracellular matrix</location>
    </subcellularLocation>
</comment>
<dbReference type="GO" id="GO:0005615">
    <property type="term" value="C:extracellular space"/>
    <property type="evidence" value="ECO:0007669"/>
    <property type="project" value="TreeGrafter"/>
</dbReference>
<feature type="compositionally biased region" description="Polar residues" evidence="8">
    <location>
        <begin position="393"/>
        <end position="406"/>
    </location>
</feature>
<dbReference type="GeneTree" id="ENSGT00940000163583"/>
<dbReference type="Pfam" id="PF01391">
    <property type="entry name" value="Collagen"/>
    <property type="match status" value="2"/>
</dbReference>
<feature type="compositionally biased region" description="Low complexity" evidence="8">
    <location>
        <begin position="736"/>
        <end position="763"/>
    </location>
</feature>
<reference evidence="11" key="1">
    <citation type="submission" date="2025-08" db="UniProtKB">
        <authorList>
            <consortium name="Ensembl"/>
        </authorList>
    </citation>
    <scope>IDENTIFICATION</scope>
</reference>
<organism evidence="11 12">
    <name type="scientific">Salmo trutta</name>
    <name type="common">Brown trout</name>
    <dbReference type="NCBI Taxonomy" id="8032"/>
    <lineage>
        <taxon>Eukaryota</taxon>
        <taxon>Metazoa</taxon>
        <taxon>Chordata</taxon>
        <taxon>Craniata</taxon>
        <taxon>Vertebrata</taxon>
        <taxon>Euteleostomi</taxon>
        <taxon>Actinopterygii</taxon>
        <taxon>Neopterygii</taxon>
        <taxon>Teleostei</taxon>
        <taxon>Protacanthopterygii</taxon>
        <taxon>Salmoniformes</taxon>
        <taxon>Salmonidae</taxon>
        <taxon>Salmoninae</taxon>
        <taxon>Salmo</taxon>
    </lineage>
</organism>
<feature type="compositionally biased region" description="Low complexity" evidence="8">
    <location>
        <begin position="871"/>
        <end position="884"/>
    </location>
</feature>
<evidence type="ECO:0000256" key="5">
    <source>
        <dbReference type="ARBA" id="ARBA00022737"/>
    </source>
</evidence>
<feature type="compositionally biased region" description="Basic and acidic residues" evidence="8">
    <location>
        <begin position="716"/>
        <end position="728"/>
    </location>
</feature>
<keyword evidence="6" id="KW-0176">Collagen</keyword>
<feature type="signal peptide" evidence="9">
    <location>
        <begin position="1"/>
        <end position="33"/>
    </location>
</feature>